<dbReference type="OrthoDB" id="9812148at2"/>
<reference evidence="1 2" key="1">
    <citation type="submission" date="2015-06" db="EMBL/GenBank/DDBJ databases">
        <title>Prevotella sp. 109, sp. nov., a novel member of the family Prevotellaceae isolated from human faeces.</title>
        <authorList>
            <person name="Shkoporov A.N."/>
            <person name="Chaplin A.V."/>
            <person name="Kafarskaia L.I."/>
            <person name="Efimov B.A."/>
        </authorList>
    </citation>
    <scope>NUCLEOTIDE SEQUENCE [LARGE SCALE GENOMIC DNA]</scope>
    <source>
        <strain evidence="1 2">109</strain>
    </source>
</reference>
<dbReference type="InterPro" id="IPR039498">
    <property type="entry name" value="NTP_transf_5"/>
</dbReference>
<organism evidence="1 2">
    <name type="scientific">Xylanibacter rarus</name>
    <dbReference type="NCBI Taxonomy" id="1676614"/>
    <lineage>
        <taxon>Bacteria</taxon>
        <taxon>Pseudomonadati</taxon>
        <taxon>Bacteroidota</taxon>
        <taxon>Bacteroidia</taxon>
        <taxon>Bacteroidales</taxon>
        <taxon>Prevotellaceae</taxon>
        <taxon>Xylanibacter</taxon>
    </lineage>
</organism>
<dbReference type="Pfam" id="PF14907">
    <property type="entry name" value="NTP_transf_5"/>
    <property type="match status" value="1"/>
</dbReference>
<protein>
    <recommendedName>
        <fullName evidence="3">Nucleotidyltransferase</fullName>
    </recommendedName>
</protein>
<keyword evidence="2" id="KW-1185">Reference proteome</keyword>
<comment type="caution">
    <text evidence="1">The sequence shown here is derived from an EMBL/GenBank/DDBJ whole genome shotgun (WGS) entry which is preliminary data.</text>
</comment>
<name>A0A8E1QW12_9BACT</name>
<accession>A0A8E1QW12</accession>
<dbReference type="RefSeq" id="WP_053398974.1">
    <property type="nucleotide sequence ID" value="NZ_LFQU01000029.1"/>
</dbReference>
<evidence type="ECO:0000313" key="1">
    <source>
        <dbReference type="EMBL" id="KOO67668.1"/>
    </source>
</evidence>
<gene>
    <name evidence="1" type="ORF">ACU52_12150</name>
</gene>
<proteinExistence type="predicted"/>
<dbReference type="EMBL" id="LFQU01000029">
    <property type="protein sequence ID" value="KOO67668.1"/>
    <property type="molecule type" value="Genomic_DNA"/>
</dbReference>
<sequence length="359" mass="41666">MTSKFFQLLRFSIDESQPAPEGITAADWPILFRMAKEQNLQGVIFHGINRLPKECLPEKEMTMRWFALSRQIAKLNTKVNVNAAKVSETFRRKGLRTCLLKGQGNALLYPDPHMRTPGDIDIWAEGGYKKVMKTVGYMAPGCKRCYHHTDFPDYGGTTVELHYRPQFMNNLISNARLQDYFSKNAGKQFANIVQLPDGAGSIAVPTAAFNRIYQMAHISNHFFHEGIGLKQLLDYYYVLRQGFTASEQEADTRTLKRCGLYKMATAVMYVMQKVFCLDDKYLIVKADERLGRFLLNEIMLSGNFGFYDKRIDKYRGSQLKKNIQRLVRDARFMLIFPGESLWEPVFRLYHFFWRMAARY</sequence>
<evidence type="ECO:0000313" key="2">
    <source>
        <dbReference type="Proteomes" id="UP000036951"/>
    </source>
</evidence>
<dbReference type="AlphaFoldDB" id="A0A8E1QW12"/>
<evidence type="ECO:0008006" key="3">
    <source>
        <dbReference type="Google" id="ProtNLM"/>
    </source>
</evidence>
<dbReference type="Proteomes" id="UP000036951">
    <property type="component" value="Unassembled WGS sequence"/>
</dbReference>